<accession>A0A914R5X5</accession>
<dbReference type="WBParaSite" id="PEQ_0000166801-mRNA-1">
    <property type="protein sequence ID" value="PEQ_0000166801-mRNA-1"/>
    <property type="gene ID" value="PEQ_0000166801"/>
</dbReference>
<evidence type="ECO:0000313" key="2">
    <source>
        <dbReference type="WBParaSite" id="PEQ_0000166801-mRNA-1"/>
    </source>
</evidence>
<reference evidence="2" key="1">
    <citation type="submission" date="2022-11" db="UniProtKB">
        <authorList>
            <consortium name="WormBaseParasite"/>
        </authorList>
    </citation>
    <scope>IDENTIFICATION</scope>
</reference>
<evidence type="ECO:0000313" key="1">
    <source>
        <dbReference type="Proteomes" id="UP000887564"/>
    </source>
</evidence>
<proteinExistence type="predicted"/>
<dbReference type="Proteomes" id="UP000887564">
    <property type="component" value="Unplaced"/>
</dbReference>
<name>A0A914R5X5_PAREQ</name>
<protein>
    <submittedName>
        <fullName evidence="2">Uncharacterized protein</fullName>
    </submittedName>
</protein>
<organism evidence="1 2">
    <name type="scientific">Parascaris equorum</name>
    <name type="common">Equine roundworm</name>
    <dbReference type="NCBI Taxonomy" id="6256"/>
    <lineage>
        <taxon>Eukaryota</taxon>
        <taxon>Metazoa</taxon>
        <taxon>Ecdysozoa</taxon>
        <taxon>Nematoda</taxon>
        <taxon>Chromadorea</taxon>
        <taxon>Rhabditida</taxon>
        <taxon>Spirurina</taxon>
        <taxon>Ascaridomorpha</taxon>
        <taxon>Ascaridoidea</taxon>
        <taxon>Ascarididae</taxon>
        <taxon>Parascaris</taxon>
    </lineage>
</organism>
<keyword evidence="1" id="KW-1185">Reference proteome</keyword>
<dbReference type="AlphaFoldDB" id="A0A914R5X5"/>
<sequence length="123" mass="13013">MPSVFGPPQPGVSVPVSVMSAVSNGSSGPASSGGSCGLYTSSEIQNVSAEIDIAENFLFKFRKQHVENEESHRKNVHDVILADLNKISRVFIGQEILKSLFSYDGNDFTCVPLGAAGGSIEIP</sequence>